<dbReference type="InterPro" id="IPR013096">
    <property type="entry name" value="Cupin_2"/>
</dbReference>
<dbReference type="EMBL" id="LUTP01000032">
    <property type="protein sequence ID" value="OSN04571.1"/>
    <property type="molecule type" value="Genomic_DNA"/>
</dbReference>
<dbReference type="SUPFAM" id="SSF51182">
    <property type="entry name" value="RmlC-like cupins"/>
    <property type="match status" value="1"/>
</dbReference>
<reference evidence="2 3" key="1">
    <citation type="submission" date="2016-02" db="EMBL/GenBank/DDBJ databases">
        <title>Species-wide whole genome sequencing reveals diversity, host range in Lonsdalea quercina.</title>
        <authorList>
            <person name="Li Y."/>
        </authorList>
    </citation>
    <scope>NUCLEOTIDE SEQUENCE [LARGE SCALE GENOMIC DNA]</scope>
    <source>
        <strain evidence="2 3">LMG 26264</strain>
    </source>
</reference>
<name>A0A1X3RRV2_9GAMM</name>
<gene>
    <name evidence="2" type="ORF">AU511_12250</name>
</gene>
<evidence type="ECO:0000259" key="1">
    <source>
        <dbReference type="Pfam" id="PF07883"/>
    </source>
</evidence>
<comment type="caution">
    <text evidence="2">The sequence shown here is derived from an EMBL/GenBank/DDBJ whole genome shotgun (WGS) entry which is preliminary data.</text>
</comment>
<dbReference type="CDD" id="cd07009">
    <property type="entry name" value="cupin_BLL0285-like"/>
    <property type="match status" value="1"/>
</dbReference>
<dbReference type="Gene3D" id="2.60.120.10">
    <property type="entry name" value="Jelly Rolls"/>
    <property type="match status" value="1"/>
</dbReference>
<dbReference type="AlphaFoldDB" id="A0A1X3RRV2"/>
<sequence length="167" mass="18238">MPLLLGAGLCQAQTPSKGNTIHYWSVWVDKAGISHQAQCKLNTLKLEQFSAKGDPEWVSQQDLPTSRYVFNIMPVGWVSPWHKNPAPQWIIPLSGRWFVETMDGNRVEMGPGDISFGYDKNTGMFGKRVGHTSGTVGKAPAKLMVVQVTSALDKPTDERCPAGGVGL</sequence>
<feature type="domain" description="Cupin type-2" evidence="1">
    <location>
        <begin position="73"/>
        <end position="145"/>
    </location>
</feature>
<dbReference type="Pfam" id="PF07883">
    <property type="entry name" value="Cupin_2"/>
    <property type="match status" value="1"/>
</dbReference>
<organism evidence="2 3">
    <name type="scientific">Lonsdalea iberica</name>
    <dbReference type="NCBI Taxonomy" id="1082703"/>
    <lineage>
        <taxon>Bacteria</taxon>
        <taxon>Pseudomonadati</taxon>
        <taxon>Pseudomonadota</taxon>
        <taxon>Gammaproteobacteria</taxon>
        <taxon>Enterobacterales</taxon>
        <taxon>Pectobacteriaceae</taxon>
        <taxon>Lonsdalea</taxon>
    </lineage>
</organism>
<evidence type="ECO:0000313" key="3">
    <source>
        <dbReference type="Proteomes" id="UP000194020"/>
    </source>
</evidence>
<dbReference type="InterPro" id="IPR011051">
    <property type="entry name" value="RmlC_Cupin_sf"/>
</dbReference>
<accession>A0A1X3RRV2</accession>
<dbReference type="InterPro" id="IPR014710">
    <property type="entry name" value="RmlC-like_jellyroll"/>
</dbReference>
<dbReference type="OrthoDB" id="4205621at2"/>
<dbReference type="Proteomes" id="UP000194020">
    <property type="component" value="Unassembled WGS sequence"/>
</dbReference>
<evidence type="ECO:0000313" key="2">
    <source>
        <dbReference type="EMBL" id="OSN04571.1"/>
    </source>
</evidence>
<protein>
    <submittedName>
        <fullName evidence="2">Cupin</fullName>
    </submittedName>
</protein>
<proteinExistence type="predicted"/>
<dbReference type="RefSeq" id="WP_094109877.1">
    <property type="nucleotide sequence ID" value="NZ_LUTP01000032.1"/>
</dbReference>